<proteinExistence type="predicted"/>
<dbReference type="AlphaFoldDB" id="A0AAN8TVT2"/>
<dbReference type="EMBL" id="JBANQN010000004">
    <property type="protein sequence ID" value="KAK6792376.1"/>
    <property type="molecule type" value="Genomic_DNA"/>
</dbReference>
<sequence>MEEKKESRSIYDEVITKNPMFYLLEGIKAILKCLGFESPKLVHQAASPSSSSSSSSSSSIADTNKREEESEKQEQECVLFHEDGNKQGSDSTNDNYKNEPPVENEDPPQSETLILPTERRGRPPSRPKVGSGPPPQNN</sequence>
<feature type="compositionally biased region" description="Basic and acidic residues" evidence="1">
    <location>
        <begin position="63"/>
        <end position="85"/>
    </location>
</feature>
<evidence type="ECO:0000256" key="1">
    <source>
        <dbReference type="SAM" id="MobiDB-lite"/>
    </source>
</evidence>
<feature type="region of interest" description="Disordered" evidence="1">
    <location>
        <begin position="41"/>
        <end position="138"/>
    </location>
</feature>
<evidence type="ECO:0000313" key="2">
    <source>
        <dbReference type="EMBL" id="KAK6792376.1"/>
    </source>
</evidence>
<feature type="compositionally biased region" description="Polar residues" evidence="1">
    <location>
        <begin position="86"/>
        <end position="95"/>
    </location>
</feature>
<accession>A0AAN8TVT2</accession>
<reference evidence="2 3" key="1">
    <citation type="submission" date="2024-02" db="EMBL/GenBank/DDBJ databases">
        <title>de novo genome assembly of Solanum bulbocastanum strain 11H21.</title>
        <authorList>
            <person name="Hosaka A.J."/>
        </authorList>
    </citation>
    <scope>NUCLEOTIDE SEQUENCE [LARGE SCALE GENOMIC DNA]</scope>
    <source>
        <tissue evidence="2">Young leaves</tissue>
    </source>
</reference>
<name>A0AAN8TVT2_SOLBU</name>
<evidence type="ECO:0000313" key="3">
    <source>
        <dbReference type="Proteomes" id="UP001371456"/>
    </source>
</evidence>
<dbReference type="Proteomes" id="UP001371456">
    <property type="component" value="Unassembled WGS sequence"/>
</dbReference>
<keyword evidence="3" id="KW-1185">Reference proteome</keyword>
<gene>
    <name evidence="2" type="ORF">RDI58_011457</name>
</gene>
<protein>
    <submittedName>
        <fullName evidence="2">Uncharacterized protein</fullName>
    </submittedName>
</protein>
<comment type="caution">
    <text evidence="2">The sequence shown here is derived from an EMBL/GenBank/DDBJ whole genome shotgun (WGS) entry which is preliminary data.</text>
</comment>
<feature type="compositionally biased region" description="Low complexity" evidence="1">
    <location>
        <begin position="47"/>
        <end position="59"/>
    </location>
</feature>
<organism evidence="2 3">
    <name type="scientific">Solanum bulbocastanum</name>
    <name type="common">Wild potato</name>
    <dbReference type="NCBI Taxonomy" id="147425"/>
    <lineage>
        <taxon>Eukaryota</taxon>
        <taxon>Viridiplantae</taxon>
        <taxon>Streptophyta</taxon>
        <taxon>Embryophyta</taxon>
        <taxon>Tracheophyta</taxon>
        <taxon>Spermatophyta</taxon>
        <taxon>Magnoliopsida</taxon>
        <taxon>eudicotyledons</taxon>
        <taxon>Gunneridae</taxon>
        <taxon>Pentapetalae</taxon>
        <taxon>asterids</taxon>
        <taxon>lamiids</taxon>
        <taxon>Solanales</taxon>
        <taxon>Solanaceae</taxon>
        <taxon>Solanoideae</taxon>
        <taxon>Solaneae</taxon>
        <taxon>Solanum</taxon>
    </lineage>
</organism>